<dbReference type="Proteomes" id="UP001290101">
    <property type="component" value="Unassembled WGS sequence"/>
</dbReference>
<sequence>MRRESYRILYPSPGTARPLTCGNAGWGPCPFLAELDHCWPQRPDPIQRTGWAYPWKKAVEAVDGVPEGFGCHGLRHYFATLLIHGGASVKTVQMALGHATPIITLDTYAGGVAEAVDRTRNLVDAGPVPAVRRSAGGDPVMSRPAVTRPVCDPRVADLPISRPGLDRRHETSSYEESVVCPASVGRTRGWLWRPARPRGHQAARASFDRQPVACAEIPAHRRRRR</sequence>
<name>A0ABU5J7G3_9ACTN</name>
<evidence type="ECO:0000313" key="3">
    <source>
        <dbReference type="EMBL" id="MDZ5488530.1"/>
    </source>
</evidence>
<accession>A0ABU5J7G3</accession>
<dbReference type="Gene3D" id="1.10.443.10">
    <property type="entry name" value="Intergrase catalytic core"/>
    <property type="match status" value="1"/>
</dbReference>
<keyword evidence="4" id="KW-1185">Reference proteome</keyword>
<evidence type="ECO:0000259" key="2">
    <source>
        <dbReference type="PROSITE" id="PS51898"/>
    </source>
</evidence>
<dbReference type="InterPro" id="IPR011010">
    <property type="entry name" value="DNA_brk_join_enz"/>
</dbReference>
<keyword evidence="1" id="KW-0233">DNA recombination</keyword>
<comment type="caution">
    <text evidence="3">The sequence shown here is derived from an EMBL/GenBank/DDBJ whole genome shotgun (WGS) entry which is preliminary data.</text>
</comment>
<dbReference type="EMBL" id="JAXOTQ010000003">
    <property type="protein sequence ID" value="MDZ5488530.1"/>
    <property type="molecule type" value="Genomic_DNA"/>
</dbReference>
<evidence type="ECO:0000313" key="4">
    <source>
        <dbReference type="Proteomes" id="UP001290101"/>
    </source>
</evidence>
<dbReference type="Pfam" id="PF00589">
    <property type="entry name" value="Phage_integrase"/>
    <property type="match status" value="1"/>
</dbReference>
<dbReference type="InterPro" id="IPR013762">
    <property type="entry name" value="Integrase-like_cat_sf"/>
</dbReference>
<feature type="domain" description="Tyr recombinase" evidence="2">
    <location>
        <begin position="1"/>
        <end position="124"/>
    </location>
</feature>
<dbReference type="InterPro" id="IPR002104">
    <property type="entry name" value="Integrase_catalytic"/>
</dbReference>
<reference evidence="3 4" key="1">
    <citation type="submission" date="2023-12" db="EMBL/GenBank/DDBJ databases">
        <title>Micromonospora sp. nov., isolated from Atacama Desert.</title>
        <authorList>
            <person name="Carro L."/>
            <person name="Golinska P."/>
            <person name="Klenk H.-P."/>
            <person name="Goodfellow M."/>
        </authorList>
    </citation>
    <scope>NUCLEOTIDE SEQUENCE [LARGE SCALE GENOMIC DNA]</scope>
    <source>
        <strain evidence="3 4">4G53</strain>
    </source>
</reference>
<proteinExistence type="predicted"/>
<gene>
    <name evidence="3" type="ORF">U2F25_03460</name>
</gene>
<evidence type="ECO:0000256" key="1">
    <source>
        <dbReference type="ARBA" id="ARBA00023172"/>
    </source>
</evidence>
<organism evidence="3 4">
    <name type="scientific">Micromonospora sicca</name>
    <dbReference type="NCBI Taxonomy" id="2202420"/>
    <lineage>
        <taxon>Bacteria</taxon>
        <taxon>Bacillati</taxon>
        <taxon>Actinomycetota</taxon>
        <taxon>Actinomycetes</taxon>
        <taxon>Micromonosporales</taxon>
        <taxon>Micromonosporaceae</taxon>
        <taxon>Micromonospora</taxon>
    </lineage>
</organism>
<dbReference type="SUPFAM" id="SSF56349">
    <property type="entry name" value="DNA breaking-rejoining enzymes"/>
    <property type="match status" value="1"/>
</dbReference>
<dbReference type="PROSITE" id="PS51898">
    <property type="entry name" value="TYR_RECOMBINASE"/>
    <property type="match status" value="1"/>
</dbReference>
<protein>
    <submittedName>
        <fullName evidence="3">Tyrosine-type recombinase/integrase</fullName>
    </submittedName>
</protein>
<dbReference type="RefSeq" id="WP_322439130.1">
    <property type="nucleotide sequence ID" value="NZ_JAXOTQ010000003.1"/>
</dbReference>